<reference evidence="1 2" key="1">
    <citation type="submission" date="2016-11" db="EMBL/GenBank/DDBJ databases">
        <authorList>
            <person name="Jaros S."/>
            <person name="Januszkiewicz K."/>
            <person name="Wedrychowicz H."/>
        </authorList>
    </citation>
    <scope>NUCLEOTIDE SEQUENCE [LARGE SCALE GENOMIC DNA]</scope>
    <source>
        <strain evidence="1 2">DSM 14501</strain>
    </source>
</reference>
<evidence type="ECO:0008006" key="3">
    <source>
        <dbReference type="Google" id="ProtNLM"/>
    </source>
</evidence>
<organism evidence="1 2">
    <name type="scientific">Caminicella sporogenes DSM 14501</name>
    <dbReference type="NCBI Taxonomy" id="1121266"/>
    <lineage>
        <taxon>Bacteria</taxon>
        <taxon>Bacillati</taxon>
        <taxon>Bacillota</taxon>
        <taxon>Clostridia</taxon>
        <taxon>Peptostreptococcales</taxon>
        <taxon>Caminicellaceae</taxon>
        <taxon>Caminicella</taxon>
    </lineage>
</organism>
<dbReference type="RefSeq" id="WP_072967707.1">
    <property type="nucleotide sequence ID" value="NZ_FRAJ01000014.1"/>
</dbReference>
<proteinExistence type="predicted"/>
<dbReference type="AlphaFoldDB" id="A0A1M6RFJ6"/>
<dbReference type="Proteomes" id="UP000184082">
    <property type="component" value="Unassembled WGS sequence"/>
</dbReference>
<protein>
    <recommendedName>
        <fullName evidence="3">Virulence-related protein</fullName>
    </recommendedName>
</protein>
<gene>
    <name evidence="1" type="ORF">SAMN02745883_01775</name>
</gene>
<evidence type="ECO:0000313" key="1">
    <source>
        <dbReference type="EMBL" id="SHK31180.1"/>
    </source>
</evidence>
<keyword evidence="2" id="KW-1185">Reference proteome</keyword>
<sequence>MSRKEIVKALETYFGVKANYLGAPTFAYQLKTEDEIYTIDREGKIIKASGEEVKLIEIFNLTKNTEANDSEEFDAKTYFEVNLPMEDHSGRTLRNLVNMIYSKQALIKKAFEIEEDLVKEDFSIGINEVKIETLEDFKTALEDIGERSCPGVEFDFCEKTITFKFLQGEENTEKVKVYKQFVSILNENAKKLKYASVKVKLTDNEKYTFRTWLLRLGMIGDEYKFARKELLKNLSGNGAFRKVKPKVKNEVEKNN</sequence>
<dbReference type="STRING" id="1121266.SAMN02745883_01775"/>
<evidence type="ECO:0000313" key="2">
    <source>
        <dbReference type="Proteomes" id="UP000184082"/>
    </source>
</evidence>
<name>A0A1M6RFJ6_9FIRM</name>
<dbReference type="EMBL" id="FRAJ01000014">
    <property type="protein sequence ID" value="SHK31180.1"/>
    <property type="molecule type" value="Genomic_DNA"/>
</dbReference>
<accession>A0A1M6RFJ6</accession>